<proteinExistence type="predicted"/>
<organism evidence="2 3">
    <name type="scientific">Cuscuta epithymum</name>
    <dbReference type="NCBI Taxonomy" id="186058"/>
    <lineage>
        <taxon>Eukaryota</taxon>
        <taxon>Viridiplantae</taxon>
        <taxon>Streptophyta</taxon>
        <taxon>Embryophyta</taxon>
        <taxon>Tracheophyta</taxon>
        <taxon>Spermatophyta</taxon>
        <taxon>Magnoliopsida</taxon>
        <taxon>eudicotyledons</taxon>
        <taxon>Gunneridae</taxon>
        <taxon>Pentapetalae</taxon>
        <taxon>asterids</taxon>
        <taxon>lamiids</taxon>
        <taxon>Solanales</taxon>
        <taxon>Convolvulaceae</taxon>
        <taxon>Cuscuteae</taxon>
        <taxon>Cuscuta</taxon>
        <taxon>Cuscuta subgen. Cuscuta</taxon>
    </lineage>
</organism>
<accession>A0AAV0EMU6</accession>
<reference evidence="2" key="1">
    <citation type="submission" date="2022-07" db="EMBL/GenBank/DDBJ databases">
        <authorList>
            <person name="Macas J."/>
            <person name="Novak P."/>
            <person name="Neumann P."/>
        </authorList>
    </citation>
    <scope>NUCLEOTIDE SEQUENCE</scope>
</reference>
<gene>
    <name evidence="1" type="ORF">CEPIT_LOCUS13741</name>
    <name evidence="2" type="ORF">CEPIT_LOCUS25715</name>
</gene>
<comment type="caution">
    <text evidence="2">The sequence shown here is derived from an EMBL/GenBank/DDBJ whole genome shotgun (WGS) entry which is preliminary data.</text>
</comment>
<keyword evidence="3" id="KW-1185">Reference proteome</keyword>
<protein>
    <submittedName>
        <fullName evidence="2">Uncharacterized protein</fullName>
    </submittedName>
</protein>
<evidence type="ECO:0000313" key="1">
    <source>
        <dbReference type="EMBL" id="CAH9096448.1"/>
    </source>
</evidence>
<evidence type="ECO:0000313" key="3">
    <source>
        <dbReference type="Proteomes" id="UP001152523"/>
    </source>
</evidence>
<dbReference type="EMBL" id="CAMAPF010000087">
    <property type="protein sequence ID" value="CAH9096448.1"/>
    <property type="molecule type" value="Genomic_DNA"/>
</dbReference>
<dbReference type="Proteomes" id="UP001152523">
    <property type="component" value="Unassembled WGS sequence"/>
</dbReference>
<dbReference type="EMBL" id="CAMAPF010000933">
    <property type="protein sequence ID" value="CAH9124078.1"/>
    <property type="molecule type" value="Genomic_DNA"/>
</dbReference>
<evidence type="ECO:0000313" key="2">
    <source>
        <dbReference type="EMBL" id="CAH9124078.1"/>
    </source>
</evidence>
<sequence>MAILSTFWREMWFNLRDLNFDYMFFCYIEKKYSSSAHTEVRTKTTKNETVNSDILTSAGMYVVNKVLIEHKGHIRKFGFSLFHYGRSSLTSQSFDIDQWLLLITRKGNEGLDIRFHFSSTQKR</sequence>
<dbReference type="AlphaFoldDB" id="A0AAV0EMU6"/>
<name>A0AAV0EMU6_9ASTE</name>